<organism evidence="1 2">
    <name type="scientific">Periweissella beninensis</name>
    <dbReference type="NCBI Taxonomy" id="504936"/>
    <lineage>
        <taxon>Bacteria</taxon>
        <taxon>Bacillati</taxon>
        <taxon>Bacillota</taxon>
        <taxon>Bacilli</taxon>
        <taxon>Lactobacillales</taxon>
        <taxon>Lactobacillaceae</taxon>
        <taxon>Periweissella</taxon>
    </lineage>
</organism>
<sequence length="72" mass="8185">MIELTAFNQQTFYLNFALVYKFEATPDTVITLTDGKTLTVKETPSEIVAKVIAYEQKIHQTIGKEIVKYDGK</sequence>
<name>A0ABT0VHT0_9LACO</name>
<comment type="caution">
    <text evidence="1">The sequence shown here is derived from an EMBL/GenBank/DDBJ whole genome shotgun (WGS) entry which is preliminary data.</text>
</comment>
<evidence type="ECO:0000313" key="1">
    <source>
        <dbReference type="EMBL" id="MCM2436939.1"/>
    </source>
</evidence>
<reference evidence="1" key="1">
    <citation type="submission" date="2021-04" db="EMBL/GenBank/DDBJ databases">
        <title>Taxonomic assessment of Weissella genus.</title>
        <authorList>
            <person name="Fanelli F."/>
            <person name="Chieffi D."/>
            <person name="Dell'Aquila A."/>
            <person name="Gyu-Sung C."/>
            <person name="Franz C.M.A.P."/>
            <person name="Fusco V."/>
        </authorList>
    </citation>
    <scope>NUCLEOTIDE SEQUENCE</scope>
    <source>
        <strain evidence="1">LMG 25373</strain>
    </source>
</reference>
<keyword evidence="1" id="KW-0966">Cell projection</keyword>
<dbReference type="Pfam" id="PF06289">
    <property type="entry name" value="FlbD"/>
    <property type="match status" value="1"/>
</dbReference>
<dbReference type="Proteomes" id="UP001057481">
    <property type="component" value="Unassembled WGS sequence"/>
</dbReference>
<gene>
    <name evidence="1" type="ORF">KAK10_03210</name>
</gene>
<dbReference type="EMBL" id="JAGMVS010000042">
    <property type="protein sequence ID" value="MCM2436939.1"/>
    <property type="molecule type" value="Genomic_DNA"/>
</dbReference>
<dbReference type="PANTHER" id="PTHR39185">
    <property type="entry name" value="SWARMING MOTILITY PROTEIN SWRD"/>
    <property type="match status" value="1"/>
</dbReference>
<keyword evidence="2" id="KW-1185">Reference proteome</keyword>
<proteinExistence type="predicted"/>
<dbReference type="PANTHER" id="PTHR39185:SF1">
    <property type="entry name" value="SWARMING MOTILITY PROTEIN SWRD"/>
    <property type="match status" value="1"/>
</dbReference>
<protein>
    <submittedName>
        <fullName evidence="1">Flagellar FlbD family protein</fullName>
    </submittedName>
</protein>
<evidence type="ECO:0000313" key="2">
    <source>
        <dbReference type="Proteomes" id="UP001057481"/>
    </source>
</evidence>
<dbReference type="RefSeq" id="WP_205144106.1">
    <property type="nucleotide sequence ID" value="NZ_JAFBDN010000020.1"/>
</dbReference>
<keyword evidence="1" id="KW-0282">Flagellum</keyword>
<dbReference type="InterPro" id="IPR009384">
    <property type="entry name" value="SwrD-like"/>
</dbReference>
<keyword evidence="1" id="KW-0969">Cilium</keyword>
<accession>A0ABT0VHT0</accession>